<dbReference type="AlphaFoldDB" id="A0A9E7FZX7"/>
<gene>
    <name evidence="2" type="ORF">MUK42_28576</name>
</gene>
<feature type="transmembrane region" description="Helical" evidence="1">
    <location>
        <begin position="20"/>
        <end position="44"/>
    </location>
</feature>
<accession>A0A9E7FZX7</accession>
<proteinExistence type="predicted"/>
<evidence type="ECO:0000313" key="3">
    <source>
        <dbReference type="Proteomes" id="UP001055439"/>
    </source>
</evidence>
<sequence>MGSSYYYSRGSLMRGECVVSSAPILIHFCILFYAFHLLPAVGLFSHKTSSCSIIPTTKLPKLVVSFSTFGMQVHVHTSSSRYPSKGRCKRPLIPQL</sequence>
<evidence type="ECO:0000256" key="1">
    <source>
        <dbReference type="SAM" id="Phobius"/>
    </source>
</evidence>
<protein>
    <submittedName>
        <fullName evidence="2">Uncharacterized protein</fullName>
    </submittedName>
</protein>
<keyword evidence="1" id="KW-1133">Transmembrane helix</keyword>
<keyword evidence="3" id="KW-1185">Reference proteome</keyword>
<keyword evidence="1" id="KW-0812">Transmembrane</keyword>
<evidence type="ECO:0000313" key="2">
    <source>
        <dbReference type="EMBL" id="URE03857.1"/>
    </source>
</evidence>
<dbReference type="EMBL" id="CP097507">
    <property type="protein sequence ID" value="URE03857.1"/>
    <property type="molecule type" value="Genomic_DNA"/>
</dbReference>
<name>A0A9E7FZX7_9LILI</name>
<organism evidence="2 3">
    <name type="scientific">Musa troglodytarum</name>
    <name type="common">fe'i banana</name>
    <dbReference type="NCBI Taxonomy" id="320322"/>
    <lineage>
        <taxon>Eukaryota</taxon>
        <taxon>Viridiplantae</taxon>
        <taxon>Streptophyta</taxon>
        <taxon>Embryophyta</taxon>
        <taxon>Tracheophyta</taxon>
        <taxon>Spermatophyta</taxon>
        <taxon>Magnoliopsida</taxon>
        <taxon>Liliopsida</taxon>
        <taxon>Zingiberales</taxon>
        <taxon>Musaceae</taxon>
        <taxon>Musa</taxon>
    </lineage>
</organism>
<keyword evidence="1" id="KW-0472">Membrane</keyword>
<reference evidence="2" key="1">
    <citation type="submission" date="2022-05" db="EMBL/GenBank/DDBJ databases">
        <title>The Musa troglodytarum L. genome provides insights into the mechanism of non-climacteric behaviour and enrichment of carotenoids.</title>
        <authorList>
            <person name="Wang J."/>
        </authorList>
    </citation>
    <scope>NUCLEOTIDE SEQUENCE</scope>
    <source>
        <tissue evidence="2">Leaf</tissue>
    </source>
</reference>
<dbReference type="Proteomes" id="UP001055439">
    <property type="component" value="Chromosome 5"/>
</dbReference>